<dbReference type="PANTHER" id="PTHR30212:SF2">
    <property type="entry name" value="PROTEIN YIIM"/>
    <property type="match status" value="1"/>
</dbReference>
<evidence type="ECO:0000259" key="1">
    <source>
        <dbReference type="PROSITE" id="PS51340"/>
    </source>
</evidence>
<dbReference type="EMBL" id="SNYI01000002">
    <property type="protein sequence ID" value="TDQ30845.1"/>
    <property type="molecule type" value="Genomic_DNA"/>
</dbReference>
<protein>
    <submittedName>
        <fullName evidence="2">MOSC domain-containing protein YiiM</fullName>
    </submittedName>
</protein>
<feature type="domain" description="MOSC" evidence="1">
    <location>
        <begin position="28"/>
        <end position="163"/>
    </location>
</feature>
<evidence type="ECO:0000313" key="3">
    <source>
        <dbReference type="Proteomes" id="UP000295468"/>
    </source>
</evidence>
<dbReference type="AlphaFoldDB" id="A0A4R6TMF8"/>
<reference evidence="2 3" key="1">
    <citation type="submission" date="2019-03" db="EMBL/GenBank/DDBJ databases">
        <title>Genomic Encyclopedia of Archaeal and Bacterial Type Strains, Phase II (KMG-II): from individual species to whole genera.</title>
        <authorList>
            <person name="Goeker M."/>
        </authorList>
    </citation>
    <scope>NUCLEOTIDE SEQUENCE [LARGE SCALE GENOMIC DNA]</scope>
    <source>
        <strain evidence="2 3">DSM 18435</strain>
    </source>
</reference>
<dbReference type="Proteomes" id="UP000295468">
    <property type="component" value="Unassembled WGS sequence"/>
</dbReference>
<sequence length="210" mass="24256">MNVVSTNIAEPATFFWEGREHRTGIYKYPTEKPIFLDTNAVQGDTIGSPKVHGGEYKACYLFSAEEYDHWKPLYPSLEWNWGMFGENLTVSGLNEEEIRVGDLYSVGKCLVEITQPREPCFKLGYRFNDQEIIAAFVKRGRPGTYARILEKGEVCQGDEIRLVSRSDNPLTVLQCYRLIYDRVKNKDHLRWALLNESLPPRFRKNLGRGQ</sequence>
<gene>
    <name evidence="2" type="ORF">CLV82_1541</name>
</gene>
<accession>A0A4R6TMF8</accession>
<dbReference type="GO" id="GO:0030170">
    <property type="term" value="F:pyridoxal phosphate binding"/>
    <property type="evidence" value="ECO:0007669"/>
    <property type="project" value="InterPro"/>
</dbReference>
<dbReference type="Gene3D" id="2.40.33.20">
    <property type="entry name" value="PK beta-barrel domain-like"/>
    <property type="match status" value="1"/>
</dbReference>
<dbReference type="InterPro" id="IPR052353">
    <property type="entry name" value="Benzoxazolinone_Detox_Enz"/>
</dbReference>
<dbReference type="SUPFAM" id="SSF50800">
    <property type="entry name" value="PK beta-barrel domain-like"/>
    <property type="match status" value="1"/>
</dbReference>
<organism evidence="2 3">
    <name type="scientific">Zeaxanthinibacter enoshimensis</name>
    <dbReference type="NCBI Taxonomy" id="392009"/>
    <lineage>
        <taxon>Bacteria</taxon>
        <taxon>Pseudomonadati</taxon>
        <taxon>Bacteroidota</taxon>
        <taxon>Flavobacteriia</taxon>
        <taxon>Flavobacteriales</taxon>
        <taxon>Flavobacteriaceae</taxon>
        <taxon>Zeaxanthinibacter</taxon>
    </lineage>
</organism>
<dbReference type="PROSITE" id="PS51340">
    <property type="entry name" value="MOSC"/>
    <property type="match status" value="1"/>
</dbReference>
<dbReference type="PANTHER" id="PTHR30212">
    <property type="entry name" value="PROTEIN YIIM"/>
    <property type="match status" value="1"/>
</dbReference>
<name>A0A4R6TMF8_9FLAO</name>
<proteinExistence type="predicted"/>
<dbReference type="RefSeq" id="WP_133643719.1">
    <property type="nucleotide sequence ID" value="NZ_SNYI01000002.1"/>
</dbReference>
<dbReference type="InterPro" id="IPR005302">
    <property type="entry name" value="MoCF_Sase_C"/>
</dbReference>
<dbReference type="GO" id="GO:0003824">
    <property type="term" value="F:catalytic activity"/>
    <property type="evidence" value="ECO:0007669"/>
    <property type="project" value="InterPro"/>
</dbReference>
<dbReference type="InterPro" id="IPR011037">
    <property type="entry name" value="Pyrv_Knase-like_insert_dom_sf"/>
</dbReference>
<dbReference type="GO" id="GO:0030151">
    <property type="term" value="F:molybdenum ion binding"/>
    <property type="evidence" value="ECO:0007669"/>
    <property type="project" value="InterPro"/>
</dbReference>
<evidence type="ECO:0000313" key="2">
    <source>
        <dbReference type="EMBL" id="TDQ30845.1"/>
    </source>
</evidence>
<dbReference type="Pfam" id="PF03473">
    <property type="entry name" value="MOSC"/>
    <property type="match status" value="1"/>
</dbReference>
<keyword evidence="3" id="KW-1185">Reference proteome</keyword>
<comment type="caution">
    <text evidence="2">The sequence shown here is derived from an EMBL/GenBank/DDBJ whole genome shotgun (WGS) entry which is preliminary data.</text>
</comment>
<dbReference type="OrthoDB" id="9786134at2"/>